<keyword evidence="3" id="KW-0106">Calcium</keyword>
<feature type="domain" description="EF-hand" evidence="5">
    <location>
        <begin position="122"/>
        <end position="150"/>
    </location>
</feature>
<dbReference type="InterPro" id="IPR002048">
    <property type="entry name" value="EF_hand_dom"/>
</dbReference>
<dbReference type="PROSITE" id="PS50222">
    <property type="entry name" value="EF_HAND_2"/>
    <property type="match status" value="1"/>
</dbReference>
<dbReference type="GO" id="GO:0030042">
    <property type="term" value="P:actin filament depolymerization"/>
    <property type="evidence" value="ECO:0007669"/>
    <property type="project" value="InterPro"/>
</dbReference>
<dbReference type="InterPro" id="IPR018247">
    <property type="entry name" value="EF_Hand_1_Ca_BS"/>
</dbReference>
<dbReference type="SUPFAM" id="SSF55753">
    <property type="entry name" value="Actin depolymerizing proteins"/>
    <property type="match status" value="1"/>
</dbReference>
<keyword evidence="2" id="KW-0479">Metal-binding</keyword>
<dbReference type="GO" id="GO:0005509">
    <property type="term" value="F:calcium ion binding"/>
    <property type="evidence" value="ECO:0007669"/>
    <property type="project" value="InterPro"/>
</dbReference>
<organism evidence="7 8">
    <name type="scientific">Channa argus</name>
    <name type="common">Northern snakehead</name>
    <name type="synonym">Ophicephalus argus</name>
    <dbReference type="NCBI Taxonomy" id="215402"/>
    <lineage>
        <taxon>Eukaryota</taxon>
        <taxon>Metazoa</taxon>
        <taxon>Chordata</taxon>
        <taxon>Craniata</taxon>
        <taxon>Vertebrata</taxon>
        <taxon>Euteleostomi</taxon>
        <taxon>Actinopterygii</taxon>
        <taxon>Neopterygii</taxon>
        <taxon>Teleostei</taxon>
        <taxon>Neoteleostei</taxon>
        <taxon>Acanthomorphata</taxon>
        <taxon>Anabantaria</taxon>
        <taxon>Anabantiformes</taxon>
        <taxon>Channoidei</taxon>
        <taxon>Channidae</taxon>
        <taxon>Channa</taxon>
    </lineage>
</organism>
<dbReference type="InterPro" id="IPR002108">
    <property type="entry name" value="ADF-H"/>
</dbReference>
<dbReference type="Pfam" id="PF00241">
    <property type="entry name" value="Cofilin_ADF"/>
    <property type="match status" value="1"/>
</dbReference>
<dbReference type="PROSITE" id="PS51263">
    <property type="entry name" value="ADF_H"/>
    <property type="match status" value="1"/>
</dbReference>
<dbReference type="PROSITE" id="PS00018">
    <property type="entry name" value="EF_HAND_1"/>
    <property type="match status" value="1"/>
</dbReference>
<dbReference type="Proteomes" id="UP000503349">
    <property type="component" value="Chromosome 1"/>
</dbReference>
<dbReference type="CDD" id="cd11286">
    <property type="entry name" value="ADF_cofilin_like"/>
    <property type="match status" value="1"/>
</dbReference>
<evidence type="ECO:0000256" key="4">
    <source>
        <dbReference type="ARBA" id="ARBA00023203"/>
    </source>
</evidence>
<dbReference type="GO" id="GO:0015629">
    <property type="term" value="C:actin cytoskeleton"/>
    <property type="evidence" value="ECO:0007669"/>
    <property type="project" value="InterPro"/>
</dbReference>
<dbReference type="PRINTS" id="PR00006">
    <property type="entry name" value="COFILIN"/>
</dbReference>
<dbReference type="InterPro" id="IPR029006">
    <property type="entry name" value="ADF-H/Gelsolin-like_dom_sf"/>
</dbReference>
<dbReference type="SMART" id="SM00102">
    <property type="entry name" value="ADF"/>
    <property type="match status" value="1"/>
</dbReference>
<gene>
    <name evidence="7" type="ORF">EXN66_Car001553</name>
</gene>
<dbReference type="AlphaFoldDB" id="A0A6G1R1K9"/>
<evidence type="ECO:0000313" key="7">
    <source>
        <dbReference type="EMBL" id="KAF3708379.1"/>
    </source>
</evidence>
<dbReference type="InterPro" id="IPR017904">
    <property type="entry name" value="ADF/Cofilin"/>
</dbReference>
<dbReference type="InterPro" id="IPR011992">
    <property type="entry name" value="EF-hand-dom_pair"/>
</dbReference>
<name>A0A6G1R1K9_CHAAH</name>
<keyword evidence="4" id="KW-0009">Actin-binding</keyword>
<reference evidence="7 8" key="1">
    <citation type="submission" date="2019-02" db="EMBL/GenBank/DDBJ databases">
        <title>Opniocepnalus argus genome.</title>
        <authorList>
            <person name="Zhou C."/>
            <person name="Xiao S."/>
        </authorList>
    </citation>
    <scope>NUCLEOTIDE SEQUENCE [LARGE SCALE GENOMIC DNA]</scope>
    <source>
        <strain evidence="7">OARG1902GOOAL</strain>
        <tissue evidence="7">Muscle</tissue>
    </source>
</reference>
<evidence type="ECO:0000256" key="3">
    <source>
        <dbReference type="ARBA" id="ARBA00022837"/>
    </source>
</evidence>
<proteinExistence type="inferred from homology"/>
<evidence type="ECO:0000259" key="6">
    <source>
        <dbReference type="PROSITE" id="PS51263"/>
    </source>
</evidence>
<accession>A0A6G1R1K9</accession>
<dbReference type="Gene3D" id="3.40.20.10">
    <property type="entry name" value="Severin"/>
    <property type="match status" value="1"/>
</dbReference>
<protein>
    <submittedName>
        <fullName evidence="7">Cofilin-1 Cofilin, non-muscle isoform</fullName>
    </submittedName>
</protein>
<evidence type="ECO:0000256" key="2">
    <source>
        <dbReference type="ARBA" id="ARBA00022723"/>
    </source>
</evidence>
<dbReference type="GO" id="GO:0003779">
    <property type="term" value="F:actin binding"/>
    <property type="evidence" value="ECO:0007669"/>
    <property type="project" value="UniProtKB-KW"/>
</dbReference>
<feature type="domain" description="ADF-H" evidence="6">
    <location>
        <begin position="209"/>
        <end position="351"/>
    </location>
</feature>
<dbReference type="Gene3D" id="1.10.238.10">
    <property type="entry name" value="EF-hand"/>
    <property type="match status" value="1"/>
</dbReference>
<dbReference type="SUPFAM" id="SSF47473">
    <property type="entry name" value="EF-hand"/>
    <property type="match status" value="1"/>
</dbReference>
<evidence type="ECO:0000313" key="8">
    <source>
        <dbReference type="Proteomes" id="UP000503349"/>
    </source>
</evidence>
<comment type="similarity">
    <text evidence="1">Belongs to the actin-binding proteins ADF family.</text>
</comment>
<keyword evidence="8" id="KW-1185">Reference proteome</keyword>
<evidence type="ECO:0000259" key="5">
    <source>
        <dbReference type="PROSITE" id="PS50222"/>
    </source>
</evidence>
<dbReference type="EMBL" id="CM015712">
    <property type="protein sequence ID" value="KAF3708379.1"/>
    <property type="molecule type" value="Genomic_DNA"/>
</dbReference>
<evidence type="ECO:0000256" key="1">
    <source>
        <dbReference type="ARBA" id="ARBA00006844"/>
    </source>
</evidence>
<reference evidence="8" key="2">
    <citation type="submission" date="2019-02" db="EMBL/GenBank/DDBJ databases">
        <title>Opniocepnalus argus Var Kimnra genome.</title>
        <authorList>
            <person name="Zhou C."/>
            <person name="Xiao S."/>
        </authorList>
    </citation>
    <scope>NUCLEOTIDE SEQUENCE [LARGE SCALE GENOMIC DNA]</scope>
</reference>
<dbReference type="PANTHER" id="PTHR11913">
    <property type="entry name" value="COFILIN-RELATED"/>
    <property type="match status" value="1"/>
</dbReference>
<sequence length="366" mass="41331">MRLCVNSVCRANVSLRTTAFQLTPKHWATTSWGHILQRPGGLSGRDRRNCAPTHSSFVMEPQGRIFAKEFWITSANETEAVTALKLVKGHAYSVTGAEEEVISEKDVDPHFKYLFKQIAGSEIFKQRDTDHSGTMSSHEMREAVTEAGFQVNSAVLQAIVNRYADAQYAIDFDCFVSCLIKLEMLYKMFKSLEKGNSGKIELDMQEASGVKVADEVKDLYNEMKVKKTDADQRERLRLVVFVIKGGYIVPGQIYREKDLEGKDVYQFFLSLLDPKQCSYLLYDCHYSTKESAIKEDLVFVMWAPETAPIKLKMEYAASKDSIKKTMTGIKHELQMNDLADYGTRDNFAEKIGKGVTHVEGLPACGH</sequence>